<dbReference type="EMBL" id="VSKN01000001">
    <property type="protein sequence ID" value="TYC18067.1"/>
    <property type="molecule type" value="Genomic_DNA"/>
</dbReference>
<dbReference type="Pfam" id="PF18998">
    <property type="entry name" value="Flg_new_2"/>
    <property type="match status" value="1"/>
</dbReference>
<accession>A0ABY3MEM7</accession>
<dbReference type="InterPro" id="IPR044060">
    <property type="entry name" value="Bacterial_rp_domain"/>
</dbReference>
<gene>
    <name evidence="2" type="ORF">ES677_01425</name>
</gene>
<evidence type="ECO:0000259" key="1">
    <source>
        <dbReference type="Pfam" id="PF18998"/>
    </source>
</evidence>
<dbReference type="InterPro" id="IPR026341">
    <property type="entry name" value="T9SS_type_B"/>
</dbReference>
<dbReference type="Gene3D" id="2.60.40.10">
    <property type="entry name" value="Immunoglobulins"/>
    <property type="match status" value="1"/>
</dbReference>
<organism evidence="2 3">
    <name type="scientific">Bizionia gelidisalsuginis</name>
    <dbReference type="NCBI Taxonomy" id="291188"/>
    <lineage>
        <taxon>Bacteria</taxon>
        <taxon>Pseudomonadati</taxon>
        <taxon>Bacteroidota</taxon>
        <taxon>Flavobacteriia</taxon>
        <taxon>Flavobacteriales</taxon>
        <taxon>Flavobacteriaceae</taxon>
        <taxon>Bizionia</taxon>
    </lineage>
</organism>
<evidence type="ECO:0000313" key="2">
    <source>
        <dbReference type="EMBL" id="TYC18067.1"/>
    </source>
</evidence>
<dbReference type="InterPro" id="IPR013783">
    <property type="entry name" value="Ig-like_fold"/>
</dbReference>
<feature type="domain" description="Bacterial repeat" evidence="1">
    <location>
        <begin position="60"/>
        <end position="113"/>
    </location>
</feature>
<dbReference type="Pfam" id="PF13585">
    <property type="entry name" value="CHU_C"/>
    <property type="match status" value="1"/>
</dbReference>
<dbReference type="NCBIfam" id="TIGR04131">
    <property type="entry name" value="Bac_Flav_CTERM"/>
    <property type="match status" value="1"/>
</dbReference>
<evidence type="ECO:0000313" key="3">
    <source>
        <dbReference type="Proteomes" id="UP000323621"/>
    </source>
</evidence>
<comment type="caution">
    <text evidence="2">The sequence shown here is derived from an EMBL/GenBank/DDBJ whole genome shotgun (WGS) entry which is preliminary data.</text>
</comment>
<protein>
    <submittedName>
        <fullName evidence="2">T9SS type B sorting domain-containing protein</fullName>
    </submittedName>
</protein>
<dbReference type="PANTHER" id="PTHR24273:SF32">
    <property type="entry name" value="HYALIN"/>
    <property type="match status" value="1"/>
</dbReference>
<sequence>MMVYDSTPVLCGNYSYGNTLDFKANISGGTTSETLTVTTVNTGGSGVVVSSPVGIDTALGLDSANYTLNSLITLTATPNGSDNFIGWSGDAIGLTNPLTVTMDESKSINANFGSANASPTISNISNITDCPETAIVGPLNFTIGDIESNSSDLIVSATSSNISLIPNANISLGGSDENRVITLTPNSNESGTSTITVKVTDEEGAMTSTTFNVTLADSIIPTLTAVDNITENVDASCEFSIPEYSGLTTATDNCGTATLSQSPTVGTVISGYNTVQTITLTADDGNGNTNTTTFDVTLADSIIPTLTAVDNITENVDASCEFSIPEYSGLTTATDNCGTATLSQSPTVGTVISGHNTVQTITLTADEGNGNTNTTTFDVTLADVTAPTAVTQNITVQLNAAGTTTITPQQINNVSTDACGIESFSLDITSFSCENIGGNTVTLTVTDFNGNSDTATAIVTVEDTVAPSIITQDIVVELDENGVASITPSQIDNVSTDNCGIATYLLDIYDFSCVNLGSNTVTLTITDINGNESQATATVQVEDNIAPIALAITPFTIQLDEEGTAIFINADTIDNGSTDNCSIASMTIDLDTFTCDNLGDNTVTLTVIDSSGNSSIAETIITVEDNILPVLFTQDLTIELDENGLGSVIAEEFIVESYDNCSISSLIIDQSNFDCADLGDYSINLTATDSSGNVYTEIVILTVTGSDFDGDLIADSCDFDDDNDGILDYNDSSPFVSEPLIVPAEAFTPNGDNINDLWLIPGIDSYTNSIVKVYNKWGHEVYASKGYKNDWNGIYKSNSEKVPPGSYLYIIDLGNGSAILQGWIFINY</sequence>
<dbReference type="Proteomes" id="UP000323621">
    <property type="component" value="Unassembled WGS sequence"/>
</dbReference>
<dbReference type="Gene3D" id="4.10.1080.10">
    <property type="entry name" value="TSP type-3 repeat"/>
    <property type="match status" value="1"/>
</dbReference>
<keyword evidence="3" id="KW-1185">Reference proteome</keyword>
<name>A0ABY3MEM7_9FLAO</name>
<dbReference type="Pfam" id="PF17963">
    <property type="entry name" value="Big_9"/>
    <property type="match status" value="1"/>
</dbReference>
<dbReference type="PANTHER" id="PTHR24273">
    <property type="entry name" value="FI04643P-RELATED"/>
    <property type="match status" value="1"/>
</dbReference>
<dbReference type="InterPro" id="IPR028974">
    <property type="entry name" value="TSP_type-3_rpt"/>
</dbReference>
<reference evidence="2 3" key="1">
    <citation type="submission" date="2019-08" db="EMBL/GenBank/DDBJ databases">
        <title>Genomes of Antarctic Bizionia species.</title>
        <authorList>
            <person name="Bowman J.P."/>
        </authorList>
    </citation>
    <scope>NUCLEOTIDE SEQUENCE [LARGE SCALE GENOMIC DNA]</scope>
    <source>
        <strain evidence="2 3">IC164</strain>
    </source>
</reference>
<proteinExistence type="predicted"/>